<organism evidence="2 3">
    <name type="scientific">Salix brachista</name>
    <dbReference type="NCBI Taxonomy" id="2182728"/>
    <lineage>
        <taxon>Eukaryota</taxon>
        <taxon>Viridiplantae</taxon>
        <taxon>Streptophyta</taxon>
        <taxon>Embryophyta</taxon>
        <taxon>Tracheophyta</taxon>
        <taxon>Spermatophyta</taxon>
        <taxon>Magnoliopsida</taxon>
        <taxon>eudicotyledons</taxon>
        <taxon>Gunneridae</taxon>
        <taxon>Pentapetalae</taxon>
        <taxon>rosids</taxon>
        <taxon>fabids</taxon>
        <taxon>Malpighiales</taxon>
        <taxon>Salicaceae</taxon>
        <taxon>Saliceae</taxon>
        <taxon>Salix</taxon>
    </lineage>
</organism>
<sequence length="187" mass="21752">MPNVMNLLVNYDNVPCSSIKYEGRYEKDSDLKRGFRLYLDASSREISLICPTPPLTRLDGRHPHKIKLNYTARVAWIDRFRVFSVFSRRKMRSSLHEEAVRLTYITFCPRFVPAAMASLALLLKALVIRCHQDDLFPKEMEESNGKARRSMREHGTETRFAAGQHGCESEDDKSVHRWKISESCIWT</sequence>
<gene>
    <name evidence="2" type="ORF">DKX38_021190</name>
</gene>
<dbReference type="EMBL" id="VDCV01000014">
    <property type="protein sequence ID" value="KAB5527343.1"/>
    <property type="molecule type" value="Genomic_DNA"/>
</dbReference>
<reference evidence="3" key="1">
    <citation type="journal article" date="2019" name="Gigascience">
        <title>De novo genome assembly of the endangered Acer yangbiense, a plant species with extremely small populations endemic to Yunnan Province, China.</title>
        <authorList>
            <person name="Yang J."/>
            <person name="Wariss H.M."/>
            <person name="Tao L."/>
            <person name="Zhang R."/>
            <person name="Yun Q."/>
            <person name="Hollingsworth P."/>
            <person name="Dao Z."/>
            <person name="Luo G."/>
            <person name="Guo H."/>
            <person name="Ma Y."/>
            <person name="Sun W."/>
        </authorList>
    </citation>
    <scope>NUCLEOTIDE SEQUENCE [LARGE SCALE GENOMIC DNA]</scope>
    <source>
        <strain evidence="3">cv. br00</strain>
    </source>
</reference>
<feature type="compositionally biased region" description="Basic and acidic residues" evidence="1">
    <location>
        <begin position="141"/>
        <end position="157"/>
    </location>
</feature>
<accession>A0A5N5KC59</accession>
<evidence type="ECO:0000313" key="3">
    <source>
        <dbReference type="Proteomes" id="UP000326939"/>
    </source>
</evidence>
<evidence type="ECO:0000313" key="2">
    <source>
        <dbReference type="EMBL" id="KAB5527343.1"/>
    </source>
</evidence>
<evidence type="ECO:0000256" key="1">
    <source>
        <dbReference type="SAM" id="MobiDB-lite"/>
    </source>
</evidence>
<feature type="region of interest" description="Disordered" evidence="1">
    <location>
        <begin position="141"/>
        <end position="163"/>
    </location>
</feature>
<name>A0A5N5KC59_9ROSI</name>
<keyword evidence="3" id="KW-1185">Reference proteome</keyword>
<protein>
    <submittedName>
        <fullName evidence="2">Uncharacterized protein</fullName>
    </submittedName>
</protein>
<dbReference type="AlphaFoldDB" id="A0A5N5KC59"/>
<comment type="caution">
    <text evidence="2">The sequence shown here is derived from an EMBL/GenBank/DDBJ whole genome shotgun (WGS) entry which is preliminary data.</text>
</comment>
<proteinExistence type="predicted"/>
<dbReference type="Proteomes" id="UP000326939">
    <property type="component" value="Chromosome 14"/>
</dbReference>